<dbReference type="Pfam" id="PF00753">
    <property type="entry name" value="Lactamase_B"/>
    <property type="match status" value="1"/>
</dbReference>
<evidence type="ECO:0000256" key="3">
    <source>
        <dbReference type="ARBA" id="ARBA00022801"/>
    </source>
</evidence>
<feature type="domain" description="Metallo-beta-lactamase" evidence="5">
    <location>
        <begin position="58"/>
        <end position="262"/>
    </location>
</feature>
<evidence type="ECO:0000256" key="4">
    <source>
        <dbReference type="ARBA" id="ARBA00022833"/>
    </source>
</evidence>
<reference evidence="6 7" key="1">
    <citation type="submission" date="2023-10" db="EMBL/GenBank/DDBJ databases">
        <title>The genome sequence of Streptomyces sp. HUAS YS2.</title>
        <authorList>
            <person name="Mo P."/>
        </authorList>
    </citation>
    <scope>NUCLEOTIDE SEQUENCE [LARGE SCALE GENOMIC DNA]</scope>
    <source>
        <strain evidence="6 7">HUAS YS2</strain>
    </source>
</reference>
<dbReference type="InterPro" id="IPR001279">
    <property type="entry name" value="Metallo-B-lactamas"/>
</dbReference>
<keyword evidence="3" id="KW-0378">Hydrolase</keyword>
<dbReference type="CDD" id="cd16277">
    <property type="entry name" value="metallo-hydrolase-like_MBL-fold"/>
    <property type="match status" value="1"/>
</dbReference>
<dbReference type="RefSeq" id="WP_318109307.1">
    <property type="nucleotide sequence ID" value="NZ_CP137573.1"/>
</dbReference>
<evidence type="ECO:0000256" key="1">
    <source>
        <dbReference type="ARBA" id="ARBA00007749"/>
    </source>
</evidence>
<dbReference type="Proteomes" id="UP001301731">
    <property type="component" value="Chromosome"/>
</dbReference>
<organism evidence="6 7">
    <name type="scientific">Streptomyces solicathayae</name>
    <dbReference type="NCBI Taxonomy" id="3081768"/>
    <lineage>
        <taxon>Bacteria</taxon>
        <taxon>Bacillati</taxon>
        <taxon>Actinomycetota</taxon>
        <taxon>Actinomycetes</taxon>
        <taxon>Kitasatosporales</taxon>
        <taxon>Streptomycetaceae</taxon>
        <taxon>Streptomyces</taxon>
    </lineage>
</organism>
<sequence>MESIVLGDVEIIRVREWQGPFAPALAVFPDIEPEAWRAEQRWLAPDHWEPAADQYVGALQTWVVRSEGRTVLVDTGVGDDRERPDAPQFHRRQSDFPARLAAAGIHPEDVDVVINTHLHADHVGWNTEARDGEWAPMFPRATYYLPAADRAYAEQRQPHLFADSVAPVLRAGQAVLWEDTLRLDAHLTLEAAPGHTPGSCVLRVASGGERAVFVGDILHSPVQLRAPACNSCFCEDPAQAAATRRGVLERATDTKELVIPAHFAGAGAAEVHRDGERFTVTRWAAF</sequence>
<keyword evidence="4" id="KW-0862">Zinc</keyword>
<dbReference type="InterPro" id="IPR051013">
    <property type="entry name" value="MBL_superfamily_lactonases"/>
</dbReference>
<dbReference type="SMART" id="SM00849">
    <property type="entry name" value="Lactamase_B"/>
    <property type="match status" value="1"/>
</dbReference>
<proteinExistence type="inferred from homology"/>
<evidence type="ECO:0000256" key="2">
    <source>
        <dbReference type="ARBA" id="ARBA00022723"/>
    </source>
</evidence>
<protein>
    <submittedName>
        <fullName evidence="6">MBL fold metallo-hydrolase</fullName>
    </submittedName>
</protein>
<dbReference type="PANTHER" id="PTHR42978:SF6">
    <property type="entry name" value="QUORUM-QUENCHING LACTONASE YTNP-RELATED"/>
    <property type="match status" value="1"/>
</dbReference>
<dbReference type="EMBL" id="CP137573">
    <property type="protein sequence ID" value="WOX26329.1"/>
    <property type="molecule type" value="Genomic_DNA"/>
</dbReference>
<dbReference type="SUPFAM" id="SSF56281">
    <property type="entry name" value="Metallo-hydrolase/oxidoreductase"/>
    <property type="match status" value="1"/>
</dbReference>
<comment type="similarity">
    <text evidence="1">Belongs to the metallo-beta-lactamase superfamily.</text>
</comment>
<gene>
    <name evidence="6" type="ORF">R2D22_35090</name>
</gene>
<accession>A0ABZ0M3Q2</accession>
<dbReference type="PANTHER" id="PTHR42978">
    <property type="entry name" value="QUORUM-QUENCHING LACTONASE YTNP-RELATED-RELATED"/>
    <property type="match status" value="1"/>
</dbReference>
<dbReference type="InterPro" id="IPR036866">
    <property type="entry name" value="RibonucZ/Hydroxyglut_hydro"/>
</dbReference>
<keyword evidence="2" id="KW-0479">Metal-binding</keyword>
<name>A0ABZ0M3Q2_9ACTN</name>
<evidence type="ECO:0000259" key="5">
    <source>
        <dbReference type="SMART" id="SM00849"/>
    </source>
</evidence>
<keyword evidence="7" id="KW-1185">Reference proteome</keyword>
<dbReference type="Gene3D" id="3.60.15.10">
    <property type="entry name" value="Ribonuclease Z/Hydroxyacylglutathione hydrolase-like"/>
    <property type="match status" value="1"/>
</dbReference>
<evidence type="ECO:0000313" key="6">
    <source>
        <dbReference type="EMBL" id="WOX26329.1"/>
    </source>
</evidence>
<evidence type="ECO:0000313" key="7">
    <source>
        <dbReference type="Proteomes" id="UP001301731"/>
    </source>
</evidence>